<sequence length="422" mass="46269">MTSRIRRVVIRVSKAGLTCRDPEPPDVCGALAHGTTGETTPRERHSVTLRDGYRFRRDPLEFIEDCARRSETDVFRLPWGAWCVRDTDLALKVLRDPAFNSGLSGFFGDTLPTRAAQAGLGRAVRETVRAHVPTYGHDMARAVDGIPAVSAWPMTGLMLVHRASADLLLHPGVPASLGLLLRRFVRSGLVRSPRLRHRVQAEAHRLRLVEALTGHVAERRAESVRAPAPRDVLDAVIGACPEEVTDRTAAQLYIMLVVAIVGPLGYTVAWSVLLACLHHRPGASWPWPTDWITREAARHRPVAWMVGRRVPSPARYGGVDLRPGTTLSVSPYLLHHDQNRWTDAQRFSPERWGEPAQHGPYLPFSAGPFSCAGAAVAQTLVTATVTALTAGARLSVRGRDIRTVVTDASIPGPFELQRAPAH</sequence>
<dbReference type="GO" id="GO:0020037">
    <property type="term" value="F:heme binding"/>
    <property type="evidence" value="ECO:0007669"/>
    <property type="project" value="InterPro"/>
</dbReference>
<organism evidence="3 4">
    <name type="scientific">Streptomyces paludis</name>
    <dbReference type="NCBI Taxonomy" id="2282738"/>
    <lineage>
        <taxon>Bacteria</taxon>
        <taxon>Bacillati</taxon>
        <taxon>Actinomycetota</taxon>
        <taxon>Actinomycetes</taxon>
        <taxon>Kitasatosporales</taxon>
        <taxon>Streptomycetaceae</taxon>
        <taxon>Streptomyces</taxon>
    </lineage>
</organism>
<dbReference type="PANTHER" id="PTHR24305">
    <property type="entry name" value="CYTOCHROME P450"/>
    <property type="match status" value="1"/>
</dbReference>
<reference evidence="4" key="1">
    <citation type="submission" date="2018-07" db="EMBL/GenBank/DDBJ databases">
        <authorList>
            <person name="Zhao J."/>
        </authorList>
    </citation>
    <scope>NUCLEOTIDE SEQUENCE [LARGE SCALE GENOMIC DNA]</scope>
    <source>
        <strain evidence="4">GSSD-12</strain>
    </source>
</reference>
<feature type="transmembrane region" description="Helical" evidence="2">
    <location>
        <begin position="252"/>
        <end position="277"/>
    </location>
</feature>
<comment type="similarity">
    <text evidence="1">Belongs to the cytochrome P450 family.</text>
</comment>
<dbReference type="InterPro" id="IPR050121">
    <property type="entry name" value="Cytochrome_P450_monoxygenase"/>
</dbReference>
<dbReference type="GO" id="GO:0016705">
    <property type="term" value="F:oxidoreductase activity, acting on paired donors, with incorporation or reduction of molecular oxygen"/>
    <property type="evidence" value="ECO:0007669"/>
    <property type="project" value="InterPro"/>
</dbReference>
<keyword evidence="4" id="KW-1185">Reference proteome</keyword>
<dbReference type="GO" id="GO:0005506">
    <property type="term" value="F:iron ion binding"/>
    <property type="evidence" value="ECO:0007669"/>
    <property type="project" value="InterPro"/>
</dbReference>
<accession>A0A345HQE4</accession>
<keyword evidence="2" id="KW-1133">Transmembrane helix</keyword>
<evidence type="ECO:0000256" key="2">
    <source>
        <dbReference type="SAM" id="Phobius"/>
    </source>
</evidence>
<evidence type="ECO:0000313" key="3">
    <source>
        <dbReference type="EMBL" id="AXG78918.1"/>
    </source>
</evidence>
<evidence type="ECO:0000256" key="1">
    <source>
        <dbReference type="ARBA" id="ARBA00010617"/>
    </source>
</evidence>
<dbReference type="Pfam" id="PF00067">
    <property type="entry name" value="p450"/>
    <property type="match status" value="1"/>
</dbReference>
<keyword evidence="2" id="KW-0812">Transmembrane</keyword>
<dbReference type="KEGG" id="spad:DVK44_15785"/>
<dbReference type="Proteomes" id="UP000253868">
    <property type="component" value="Chromosome"/>
</dbReference>
<dbReference type="SUPFAM" id="SSF48264">
    <property type="entry name" value="Cytochrome P450"/>
    <property type="match status" value="1"/>
</dbReference>
<keyword evidence="2" id="KW-0472">Membrane</keyword>
<proteinExistence type="inferred from homology"/>
<dbReference type="InterPro" id="IPR036396">
    <property type="entry name" value="Cyt_P450_sf"/>
</dbReference>
<dbReference type="AlphaFoldDB" id="A0A345HQE4"/>
<dbReference type="EMBL" id="CP031194">
    <property type="protein sequence ID" value="AXG78918.1"/>
    <property type="molecule type" value="Genomic_DNA"/>
</dbReference>
<dbReference type="OrthoDB" id="500678at2"/>
<protein>
    <submittedName>
        <fullName evidence="3">Cytochrome P450</fullName>
    </submittedName>
</protein>
<dbReference type="GO" id="GO:0004497">
    <property type="term" value="F:monooxygenase activity"/>
    <property type="evidence" value="ECO:0007669"/>
    <property type="project" value="InterPro"/>
</dbReference>
<name>A0A345HQE4_9ACTN</name>
<dbReference type="PANTHER" id="PTHR24305:SF166">
    <property type="entry name" value="CYTOCHROME P450 12A4, MITOCHONDRIAL-RELATED"/>
    <property type="match status" value="1"/>
</dbReference>
<gene>
    <name evidence="3" type="ORF">DVK44_15785</name>
</gene>
<evidence type="ECO:0000313" key="4">
    <source>
        <dbReference type="Proteomes" id="UP000253868"/>
    </source>
</evidence>
<dbReference type="InterPro" id="IPR001128">
    <property type="entry name" value="Cyt_P450"/>
</dbReference>
<dbReference type="CDD" id="cd00302">
    <property type="entry name" value="cytochrome_P450"/>
    <property type="match status" value="1"/>
</dbReference>
<dbReference type="Gene3D" id="1.10.630.10">
    <property type="entry name" value="Cytochrome P450"/>
    <property type="match status" value="1"/>
</dbReference>